<dbReference type="Pfam" id="PF13432">
    <property type="entry name" value="TPR_16"/>
    <property type="match status" value="2"/>
</dbReference>
<evidence type="ECO:0000256" key="2">
    <source>
        <dbReference type="ARBA" id="ARBA00022737"/>
    </source>
</evidence>
<feature type="compositionally biased region" description="Polar residues" evidence="8">
    <location>
        <begin position="205"/>
        <end position="221"/>
    </location>
</feature>
<evidence type="ECO:0000313" key="9">
    <source>
        <dbReference type="EMBL" id="GBG32886.1"/>
    </source>
</evidence>
<dbReference type="OrthoDB" id="10006270at2759"/>
<protein>
    <submittedName>
        <fullName evidence="9">Anaphase-promoting complex subunit 6</fullName>
    </submittedName>
</protein>
<dbReference type="EMBL" id="BEYU01000134">
    <property type="protein sequence ID" value="GBG32886.1"/>
    <property type="molecule type" value="Genomic_DNA"/>
</dbReference>
<keyword evidence="4" id="KW-0833">Ubl conjugation pathway</keyword>
<feature type="repeat" description="TPR" evidence="7">
    <location>
        <begin position="673"/>
        <end position="706"/>
    </location>
</feature>
<keyword evidence="6" id="KW-0131">Cell cycle</keyword>
<dbReference type="Pfam" id="PF12895">
    <property type="entry name" value="ANAPC3"/>
    <property type="match status" value="1"/>
</dbReference>
<keyword evidence="1" id="KW-0132">Cell division</keyword>
<accession>A0A2R5GPS9</accession>
<feature type="region of interest" description="Disordered" evidence="8">
    <location>
        <begin position="275"/>
        <end position="302"/>
    </location>
</feature>
<dbReference type="Pfam" id="PF07719">
    <property type="entry name" value="TPR_2"/>
    <property type="match status" value="1"/>
</dbReference>
<evidence type="ECO:0000256" key="5">
    <source>
        <dbReference type="ARBA" id="ARBA00022803"/>
    </source>
</evidence>
<keyword evidence="2" id="KW-0677">Repeat</keyword>
<evidence type="ECO:0000256" key="4">
    <source>
        <dbReference type="ARBA" id="ARBA00022786"/>
    </source>
</evidence>
<dbReference type="GO" id="GO:0005680">
    <property type="term" value="C:anaphase-promoting complex"/>
    <property type="evidence" value="ECO:0007669"/>
    <property type="project" value="TreeGrafter"/>
</dbReference>
<dbReference type="GO" id="GO:0045842">
    <property type="term" value="P:positive regulation of mitotic metaphase/anaphase transition"/>
    <property type="evidence" value="ECO:0007669"/>
    <property type="project" value="TreeGrafter"/>
</dbReference>
<feature type="compositionally biased region" description="Polar residues" evidence="8">
    <location>
        <begin position="278"/>
        <end position="302"/>
    </location>
</feature>
<evidence type="ECO:0000256" key="6">
    <source>
        <dbReference type="ARBA" id="ARBA00023306"/>
    </source>
</evidence>
<feature type="compositionally biased region" description="Acidic residues" evidence="8">
    <location>
        <begin position="17"/>
        <end position="26"/>
    </location>
</feature>
<dbReference type="PROSITE" id="PS50293">
    <property type="entry name" value="TPR_REGION"/>
    <property type="match status" value="2"/>
</dbReference>
<dbReference type="Gene3D" id="1.25.40.10">
    <property type="entry name" value="Tetratricopeptide repeat domain"/>
    <property type="match status" value="2"/>
</dbReference>
<dbReference type="InterPro" id="IPR011990">
    <property type="entry name" value="TPR-like_helical_dom_sf"/>
</dbReference>
<feature type="repeat" description="TPR" evidence="7">
    <location>
        <begin position="597"/>
        <end position="630"/>
    </location>
</feature>
<evidence type="ECO:0000256" key="3">
    <source>
        <dbReference type="ARBA" id="ARBA00022776"/>
    </source>
</evidence>
<feature type="repeat" description="TPR" evidence="7">
    <location>
        <begin position="495"/>
        <end position="528"/>
    </location>
</feature>
<dbReference type="GO" id="GO:0016567">
    <property type="term" value="P:protein ubiquitination"/>
    <property type="evidence" value="ECO:0007669"/>
    <property type="project" value="TreeGrafter"/>
</dbReference>
<dbReference type="PROSITE" id="PS50005">
    <property type="entry name" value="TPR"/>
    <property type="match status" value="4"/>
</dbReference>
<evidence type="ECO:0000256" key="8">
    <source>
        <dbReference type="SAM" id="MobiDB-lite"/>
    </source>
</evidence>
<dbReference type="GO" id="GO:0051301">
    <property type="term" value="P:cell division"/>
    <property type="evidence" value="ECO:0007669"/>
    <property type="project" value="UniProtKB-KW"/>
</dbReference>
<dbReference type="Proteomes" id="UP000241890">
    <property type="component" value="Unassembled WGS sequence"/>
</dbReference>
<dbReference type="GO" id="GO:0005737">
    <property type="term" value="C:cytoplasm"/>
    <property type="evidence" value="ECO:0007669"/>
    <property type="project" value="TreeGrafter"/>
</dbReference>
<feature type="compositionally biased region" description="Basic residues" evidence="8">
    <location>
        <begin position="748"/>
        <end position="758"/>
    </location>
</feature>
<feature type="region of interest" description="Disordered" evidence="8">
    <location>
        <begin position="1"/>
        <end position="76"/>
    </location>
</feature>
<comment type="caution">
    <text evidence="9">The sequence shown here is derived from an EMBL/GenBank/DDBJ whole genome shotgun (WGS) entry which is preliminary data.</text>
</comment>
<keyword evidence="3" id="KW-0498">Mitosis</keyword>
<keyword evidence="5 7" id="KW-0802">TPR repeat</keyword>
<dbReference type="SMART" id="SM00028">
    <property type="entry name" value="TPR"/>
    <property type="match status" value="6"/>
</dbReference>
<dbReference type="InterPro" id="IPR019734">
    <property type="entry name" value="TPR_rpt"/>
</dbReference>
<organism evidence="9 10">
    <name type="scientific">Hondaea fermentalgiana</name>
    <dbReference type="NCBI Taxonomy" id="2315210"/>
    <lineage>
        <taxon>Eukaryota</taxon>
        <taxon>Sar</taxon>
        <taxon>Stramenopiles</taxon>
        <taxon>Bigyra</taxon>
        <taxon>Labyrinthulomycetes</taxon>
        <taxon>Thraustochytrida</taxon>
        <taxon>Thraustochytriidae</taxon>
        <taxon>Hondaea</taxon>
    </lineage>
</organism>
<dbReference type="PANTHER" id="PTHR12558">
    <property type="entry name" value="CELL DIVISION CYCLE 16,23,27"/>
    <property type="match status" value="1"/>
</dbReference>
<evidence type="ECO:0000256" key="7">
    <source>
        <dbReference type="PROSITE-ProRule" id="PRU00339"/>
    </source>
</evidence>
<dbReference type="GO" id="GO:0031145">
    <property type="term" value="P:anaphase-promoting complex-dependent catabolic process"/>
    <property type="evidence" value="ECO:0007669"/>
    <property type="project" value="TreeGrafter"/>
</dbReference>
<proteinExistence type="predicted"/>
<name>A0A2R5GPS9_9STRA</name>
<evidence type="ECO:0000256" key="1">
    <source>
        <dbReference type="ARBA" id="ARBA00022618"/>
    </source>
</evidence>
<feature type="region of interest" description="Disordered" evidence="8">
    <location>
        <begin position="738"/>
        <end position="758"/>
    </location>
</feature>
<dbReference type="SUPFAM" id="SSF48452">
    <property type="entry name" value="TPR-like"/>
    <property type="match status" value="1"/>
</dbReference>
<evidence type="ECO:0000313" key="10">
    <source>
        <dbReference type="Proteomes" id="UP000241890"/>
    </source>
</evidence>
<dbReference type="AlphaFoldDB" id="A0A2R5GPS9"/>
<gene>
    <name evidence="9" type="ORF">FCC1311_091112</name>
</gene>
<dbReference type="InParanoid" id="A0A2R5GPS9"/>
<dbReference type="PANTHER" id="PTHR12558:SF9">
    <property type="entry name" value="CELL DIVISION CYCLE PROTEIN 16 HOMOLOG"/>
    <property type="match status" value="1"/>
</dbReference>
<feature type="region of interest" description="Disordered" evidence="8">
    <location>
        <begin position="194"/>
        <end position="221"/>
    </location>
</feature>
<feature type="repeat" description="TPR" evidence="7">
    <location>
        <begin position="639"/>
        <end position="672"/>
    </location>
</feature>
<keyword evidence="10" id="KW-1185">Reference proteome</keyword>
<sequence>MTRRGVKPLRLSLGAVSDDDEPETQDTTEAKAGPKTAASRPRIAISTGLPGTTASSSSSSSSSVPGAASLRTRTPGGALEVDLQQLRQTVQGSLTSNMHENAIFFASKLVTLSGAQPRDVLLLAQAYYRAKQYRRAVHLIQTHGFLQTQQENMQPAGVTRMAAGGGLAAKSNRSAHSNPLAALAAKLAADDNRGNIAGGPGVGTRRQSNNSRSSAPRKSSQDVLIDANVEFIVLAVQCLVGSGQHEEAQSVLEQVLGDMNLDRLRSRAKRVLEMTAAGETSTAPRPAQSTQKDSQTGQRGTGQVNPIAMLCLLRGRVYETLDNRPRASKWFKAALVCDIYCYEAFDALVDSQLRPVEERQLMSELHRYRAFEDDAAWLFAVYSSRLSKHDFSQPVAARFKRLDKVVAAPDPVTPLVDTRRHNLGNDLDCAADRAECVFQQHDALGAYQLTSKIRAQDPFHLRCIKVHLAALVELKRKSELFHTAHQLVDAYPSLAVSWFAVACYYYCIGKYEAARRFFHKATAMDPSMAEAWIGFGHAFAAQDESDQAMAAYRTSSRLFAGCHLPVLCTAIEYLRTNNVPLAEQFCRQAKSMCATDPLVFNELGVVHFRQGRLKEAVDCFKQGLSLCKSQPERLRHAWEPVMFNLGHAYRRMRRFDDAIRYYEEALSYNPKEASIYSALGITYHLQNRLDDAIQSYHSALGLKPEDTFASEMLDKALTEVYALPGHVPAISYEIKPIEAPPSSDMRPRSRRMPRPMDI</sequence>
<reference evidence="9 10" key="1">
    <citation type="submission" date="2017-12" db="EMBL/GenBank/DDBJ databases">
        <title>Sequencing, de novo assembly and annotation of complete genome of a new Thraustochytrid species, strain FCC1311.</title>
        <authorList>
            <person name="Sedici K."/>
            <person name="Godart F."/>
            <person name="Aiese Cigliano R."/>
            <person name="Sanseverino W."/>
            <person name="Barakat M."/>
            <person name="Ortet P."/>
            <person name="Marechal E."/>
            <person name="Cagnac O."/>
            <person name="Amato A."/>
        </authorList>
    </citation>
    <scope>NUCLEOTIDE SEQUENCE [LARGE SCALE GENOMIC DNA]</scope>
</reference>
<dbReference type="InterPro" id="IPR013105">
    <property type="entry name" value="TPR_2"/>
</dbReference>